<gene>
    <name evidence="1" type="primary">MAP4K4</name>
</gene>
<reference evidence="1" key="2">
    <citation type="submission" date="2016-06" db="EMBL/GenBank/DDBJ databases">
        <title>The genome of a short-lived fish provides insights into sex chromosome evolution and the genetic control of aging.</title>
        <authorList>
            <person name="Reichwald K."/>
            <person name="Felder M."/>
            <person name="Petzold A."/>
            <person name="Koch P."/>
            <person name="Groth M."/>
            <person name="Platzer M."/>
        </authorList>
    </citation>
    <scope>NUCLEOTIDE SEQUENCE</scope>
    <source>
        <tissue evidence="1">Brain</tissue>
    </source>
</reference>
<feature type="non-terminal residue" evidence="1">
    <location>
        <position position="1"/>
    </location>
</feature>
<sequence length="42" mass="4664">GHSLDTPLEPRSFPCHLQSPAEALLLFLFVDLSATPWTPVFL</sequence>
<dbReference type="EMBL" id="HAEC01010326">
    <property type="protein sequence ID" value="SBQ78542.1"/>
    <property type="molecule type" value="Transcribed_RNA"/>
</dbReference>
<keyword evidence="1" id="KW-0418">Kinase</keyword>
<name>A0A1A8H5E5_9TELE</name>
<evidence type="ECO:0000313" key="1">
    <source>
        <dbReference type="EMBL" id="SBQ78542.1"/>
    </source>
</evidence>
<protein>
    <submittedName>
        <fullName evidence="1">Mitogen-activated protein kinase kinase kinase kinase 4</fullName>
    </submittedName>
</protein>
<proteinExistence type="predicted"/>
<dbReference type="AlphaFoldDB" id="A0A1A8H5E5"/>
<accession>A0A1A8H5E5</accession>
<keyword evidence="1" id="KW-0808">Transferase</keyword>
<organism evidence="1">
    <name type="scientific">Nothobranchius korthausae</name>
    <dbReference type="NCBI Taxonomy" id="1143690"/>
    <lineage>
        <taxon>Eukaryota</taxon>
        <taxon>Metazoa</taxon>
        <taxon>Chordata</taxon>
        <taxon>Craniata</taxon>
        <taxon>Vertebrata</taxon>
        <taxon>Euteleostomi</taxon>
        <taxon>Actinopterygii</taxon>
        <taxon>Neopterygii</taxon>
        <taxon>Teleostei</taxon>
        <taxon>Neoteleostei</taxon>
        <taxon>Acanthomorphata</taxon>
        <taxon>Ovalentaria</taxon>
        <taxon>Atherinomorphae</taxon>
        <taxon>Cyprinodontiformes</taxon>
        <taxon>Nothobranchiidae</taxon>
        <taxon>Nothobranchius</taxon>
    </lineage>
</organism>
<reference evidence="1" key="1">
    <citation type="submission" date="2016-05" db="EMBL/GenBank/DDBJ databases">
        <authorList>
            <person name="Lavstsen T."/>
            <person name="Jespersen J.S."/>
        </authorList>
    </citation>
    <scope>NUCLEOTIDE SEQUENCE</scope>
    <source>
        <tissue evidence="1">Brain</tissue>
    </source>
</reference>
<dbReference type="GO" id="GO:0016301">
    <property type="term" value="F:kinase activity"/>
    <property type="evidence" value="ECO:0007669"/>
    <property type="project" value="UniProtKB-KW"/>
</dbReference>